<feature type="domain" description="KRAB" evidence="1">
    <location>
        <begin position="356"/>
        <end position="408"/>
    </location>
</feature>
<evidence type="ECO:0000259" key="2">
    <source>
        <dbReference type="PROSITE" id="PS50806"/>
    </source>
</evidence>
<name>A0A7J7ETJ6_DICBM</name>
<dbReference type="InterPro" id="IPR003655">
    <property type="entry name" value="aKRAB"/>
</dbReference>
<dbReference type="SUPFAM" id="SSF109640">
    <property type="entry name" value="KRAB domain (Kruppel-associated box)"/>
    <property type="match status" value="2"/>
</dbReference>
<dbReference type="PANTHER" id="PTHR23232:SF133">
    <property type="entry name" value="RIKEN CDNA 1700020N01 GENE"/>
    <property type="match status" value="1"/>
</dbReference>
<dbReference type="Gene3D" id="6.10.140.140">
    <property type="match status" value="2"/>
</dbReference>
<dbReference type="Proteomes" id="UP000551758">
    <property type="component" value="Unassembled WGS sequence"/>
</dbReference>
<evidence type="ECO:0000313" key="4">
    <source>
        <dbReference type="Proteomes" id="UP000551758"/>
    </source>
</evidence>
<gene>
    <name evidence="3" type="ORF">HPG69_016341</name>
</gene>
<reference evidence="3 4" key="1">
    <citation type="journal article" date="2020" name="Mol. Biol. Evol.">
        <title>Interspecific Gene Flow and the Evolution of Specialization in Black and White Rhinoceros.</title>
        <authorList>
            <person name="Moodley Y."/>
            <person name="Westbury M.V."/>
            <person name="Russo I.M."/>
            <person name="Gopalakrishnan S."/>
            <person name="Rakotoarivelo A."/>
            <person name="Olsen R.A."/>
            <person name="Prost S."/>
            <person name="Tunstall T."/>
            <person name="Ryder O.A."/>
            <person name="Dalen L."/>
            <person name="Bruford M.W."/>
        </authorList>
    </citation>
    <scope>NUCLEOTIDE SEQUENCE [LARGE SCALE GENOMIC DNA]</scope>
    <source>
        <strain evidence="3">SBR-YM</strain>
        <tissue evidence="3">Skin</tissue>
    </source>
</reference>
<dbReference type="GO" id="GO:0006355">
    <property type="term" value="P:regulation of DNA-templated transcription"/>
    <property type="evidence" value="ECO:0007669"/>
    <property type="project" value="InterPro"/>
</dbReference>
<evidence type="ECO:0008006" key="5">
    <source>
        <dbReference type="Google" id="ProtNLM"/>
    </source>
</evidence>
<organism evidence="3 4">
    <name type="scientific">Diceros bicornis minor</name>
    <name type="common">South-central black rhinoceros</name>
    <dbReference type="NCBI Taxonomy" id="77932"/>
    <lineage>
        <taxon>Eukaryota</taxon>
        <taxon>Metazoa</taxon>
        <taxon>Chordata</taxon>
        <taxon>Craniata</taxon>
        <taxon>Vertebrata</taxon>
        <taxon>Euteleostomi</taxon>
        <taxon>Mammalia</taxon>
        <taxon>Eutheria</taxon>
        <taxon>Laurasiatheria</taxon>
        <taxon>Perissodactyla</taxon>
        <taxon>Rhinocerotidae</taxon>
        <taxon>Diceros</taxon>
    </lineage>
</organism>
<accession>A0A7J7ETJ6</accession>
<dbReference type="CDD" id="cd07765">
    <property type="entry name" value="KRAB_A-box"/>
    <property type="match status" value="1"/>
</dbReference>
<protein>
    <recommendedName>
        <fullName evidence="5">Zinc finger protein 862</fullName>
    </recommendedName>
</protein>
<evidence type="ECO:0000259" key="1">
    <source>
        <dbReference type="PROSITE" id="PS50805"/>
    </source>
</evidence>
<dbReference type="PANTHER" id="PTHR23232">
    <property type="entry name" value="KRAB DOMAIN C2H2 ZINC FINGER"/>
    <property type="match status" value="1"/>
</dbReference>
<evidence type="ECO:0000313" key="3">
    <source>
        <dbReference type="EMBL" id="KAF5918968.1"/>
    </source>
</evidence>
<dbReference type="InterPro" id="IPR050169">
    <property type="entry name" value="Krueppel_C2H2_ZnF"/>
</dbReference>
<sequence length="408" mass="45754">MEPRESGKAPVTFDDITVYLLQEEWMLLSQQQKEIYGSDQLVAPLGPAIANPELFCKFERGPEPWLGNVQGQRDLLSHQPASMSCNGSNCRISDKFHLSLFSKGKNKMGYVEETEVQGPARKAGLYLPPQKKACLSHFSAESGNIKVDCAGKSKKPLKPRSIQKSWFVQFPWLVVNEEQTALFCSACREYPSVRDKRSRLIEGYTGPFKVETLKYHAKSKAHMFCVNALAARDPVWAARFRSIRDASGDVLAGPEHLFTVDYPILCSPGPLGAYDNVAQLLPSSRAELEDTGGNGAIPALYLDCISDLRQKDIADAVHSSSNFHILYNDSAEACDQDPSEEGLFEEVPVVFEELPVVFEDVAVYFTREEWGMLDKRQKELYRDVMRMNYELLASLGKDSHRPLFATII</sequence>
<dbReference type="PROSITE" id="PS50805">
    <property type="entry name" value="KRAB"/>
    <property type="match status" value="2"/>
</dbReference>
<dbReference type="EMBL" id="JACDTQ010002402">
    <property type="protein sequence ID" value="KAF5918968.1"/>
    <property type="molecule type" value="Genomic_DNA"/>
</dbReference>
<feature type="domain" description="KRAB" evidence="1">
    <location>
        <begin position="11"/>
        <end position="77"/>
    </location>
</feature>
<dbReference type="PROSITE" id="PS50806">
    <property type="entry name" value="KRAB_RELATED"/>
    <property type="match status" value="1"/>
</dbReference>
<dbReference type="Pfam" id="PF01352">
    <property type="entry name" value="KRAB"/>
    <property type="match status" value="2"/>
</dbReference>
<dbReference type="AlphaFoldDB" id="A0A7J7ETJ6"/>
<comment type="caution">
    <text evidence="3">The sequence shown here is derived from an EMBL/GenBank/DDBJ whole genome shotgun (WGS) entry which is preliminary data.</text>
</comment>
<proteinExistence type="predicted"/>
<dbReference type="SMART" id="SM00597">
    <property type="entry name" value="ZnF_TTF"/>
    <property type="match status" value="1"/>
</dbReference>
<feature type="domain" description="KRAB-related" evidence="2">
    <location>
        <begin position="353"/>
        <end position="408"/>
    </location>
</feature>
<dbReference type="InterPro" id="IPR001909">
    <property type="entry name" value="KRAB"/>
</dbReference>
<keyword evidence="4" id="KW-1185">Reference proteome</keyword>
<dbReference type="InterPro" id="IPR006580">
    <property type="entry name" value="Znf_TTF"/>
</dbReference>
<dbReference type="SMART" id="SM00349">
    <property type="entry name" value="KRAB"/>
    <property type="match status" value="2"/>
</dbReference>
<dbReference type="InterPro" id="IPR036051">
    <property type="entry name" value="KRAB_dom_sf"/>
</dbReference>